<evidence type="ECO:0000256" key="2">
    <source>
        <dbReference type="ARBA" id="ARBA00022801"/>
    </source>
</evidence>
<dbReference type="Gene3D" id="3.20.190.20">
    <property type="match status" value="1"/>
</dbReference>
<name>A0A975B031_9BACT</name>
<dbReference type="Pfam" id="PF17815">
    <property type="entry name" value="PDZ_3"/>
    <property type="match status" value="1"/>
</dbReference>
<dbReference type="Pfam" id="PF13365">
    <property type="entry name" value="Trypsin_2"/>
    <property type="match status" value="1"/>
</dbReference>
<proteinExistence type="predicted"/>
<sequence>MKYILALLLLSVGLNASVKDSIVKIYTVSKIPNYSIPWNSSIRRSNGSGSIVMGDRILTNAHVVANETFLEVKRHGDTKRYEAEVEYISHQADLALLKVKDKEFFVDTQSLELGELPKILQEITVYGFPMGGNSLSVSTGIVSRIEHNRYAHSREIFLSIQVDAAVNPGSSGGPAISDGKIVGVVMQQISKSQNIGYLVPSEVIKHFFEDIEDEKYDGYAHLGMSTQKMENEALRSIYKMKKGTTGVMVMDIAQTSSVHGILKDGDILTAVEGHKIENDGTVEFMPEQFTSYMYYVDKKQLGESVEFTLLRDGKEELLSIELKHIADNDLLVDTLEHDVMPRYYIYGGYVFTPLSRNLLVSSRSTLLDLRVASREWATQERDEVVILQKVLADKTNRGDHNFALWMIDKVNSKKFKNFSEFVSLIKESKGEFIVLENSDGVKVAIDKIKAEAIEEEILKRYSIKSSSSE</sequence>
<keyword evidence="7" id="KW-1185">Reference proteome</keyword>
<dbReference type="GO" id="GO:0006508">
    <property type="term" value="P:proteolysis"/>
    <property type="evidence" value="ECO:0007669"/>
    <property type="project" value="UniProtKB-KW"/>
</dbReference>
<feature type="domain" description="Protease Do-like PDZ" evidence="5">
    <location>
        <begin position="336"/>
        <end position="469"/>
    </location>
</feature>
<evidence type="ECO:0000313" key="7">
    <source>
        <dbReference type="Proteomes" id="UP000671852"/>
    </source>
</evidence>
<keyword evidence="2" id="KW-0378">Hydrolase</keyword>
<keyword evidence="1 6" id="KW-0645">Protease</keyword>
<dbReference type="PANTHER" id="PTHR45980">
    <property type="match status" value="1"/>
</dbReference>
<protein>
    <submittedName>
        <fullName evidence="6">Trypsin-like serine protease</fullName>
    </submittedName>
</protein>
<dbReference type="GO" id="GO:0004252">
    <property type="term" value="F:serine-type endopeptidase activity"/>
    <property type="evidence" value="ECO:0007669"/>
    <property type="project" value="InterPro"/>
</dbReference>
<dbReference type="PANTHER" id="PTHR45980:SF9">
    <property type="entry name" value="PROTEASE DO-LIKE 10, MITOCHONDRIAL-RELATED"/>
    <property type="match status" value="1"/>
</dbReference>
<dbReference type="Gene3D" id="2.30.42.10">
    <property type="match status" value="1"/>
</dbReference>
<feature type="chain" id="PRO_5037892074" evidence="4">
    <location>
        <begin position="17"/>
        <end position="469"/>
    </location>
</feature>
<keyword evidence="4" id="KW-0732">Signal</keyword>
<evidence type="ECO:0000313" key="6">
    <source>
        <dbReference type="EMBL" id="QSZ41658.1"/>
    </source>
</evidence>
<accession>A0A975B031</accession>
<gene>
    <name evidence="6" type="ORF">GJV85_05905</name>
</gene>
<dbReference type="SUPFAM" id="SSF50156">
    <property type="entry name" value="PDZ domain-like"/>
    <property type="match status" value="1"/>
</dbReference>
<reference evidence="6" key="2">
    <citation type="submission" date="2021-04" db="EMBL/GenBank/DDBJ databases">
        <title>Isolation and characterization of a novel species of the genus Sulfurimonas.</title>
        <authorList>
            <person name="Fukui M."/>
        </authorList>
    </citation>
    <scope>NUCLEOTIDE SEQUENCE</scope>
    <source>
        <strain evidence="6">H1576</strain>
    </source>
</reference>
<dbReference type="InterPro" id="IPR036034">
    <property type="entry name" value="PDZ_sf"/>
</dbReference>
<evidence type="ECO:0000256" key="1">
    <source>
        <dbReference type="ARBA" id="ARBA00022670"/>
    </source>
</evidence>
<keyword evidence="3" id="KW-0720">Serine protease</keyword>
<dbReference type="RefSeq" id="WP_207562941.1">
    <property type="nucleotide sequence ID" value="NZ_CP046072.1"/>
</dbReference>
<reference evidence="6" key="1">
    <citation type="submission" date="2019-11" db="EMBL/GenBank/DDBJ databases">
        <authorList>
            <person name="Kojima H."/>
        </authorList>
    </citation>
    <scope>NUCLEOTIDE SEQUENCE</scope>
    <source>
        <strain evidence="6">H1576</strain>
    </source>
</reference>
<evidence type="ECO:0000256" key="4">
    <source>
        <dbReference type="SAM" id="SignalP"/>
    </source>
</evidence>
<dbReference type="Proteomes" id="UP000671852">
    <property type="component" value="Chromosome"/>
</dbReference>
<evidence type="ECO:0000256" key="3">
    <source>
        <dbReference type="ARBA" id="ARBA00022825"/>
    </source>
</evidence>
<dbReference type="InterPro" id="IPR041517">
    <property type="entry name" value="DEGP_PDZ"/>
</dbReference>
<dbReference type="InterPro" id="IPR001940">
    <property type="entry name" value="Peptidase_S1C"/>
</dbReference>
<dbReference type="SUPFAM" id="SSF50494">
    <property type="entry name" value="Trypsin-like serine proteases"/>
    <property type="match status" value="1"/>
</dbReference>
<dbReference type="PRINTS" id="PR00834">
    <property type="entry name" value="PROTEASES2C"/>
</dbReference>
<dbReference type="AlphaFoldDB" id="A0A975B031"/>
<feature type="signal peptide" evidence="4">
    <location>
        <begin position="1"/>
        <end position="16"/>
    </location>
</feature>
<dbReference type="Gene3D" id="2.40.10.10">
    <property type="entry name" value="Trypsin-like serine proteases"/>
    <property type="match status" value="2"/>
</dbReference>
<dbReference type="InterPro" id="IPR046449">
    <property type="entry name" value="DEGP_PDZ_sf"/>
</dbReference>
<dbReference type="EMBL" id="CP046072">
    <property type="protein sequence ID" value="QSZ41658.1"/>
    <property type="molecule type" value="Genomic_DNA"/>
</dbReference>
<organism evidence="6 7">
    <name type="scientific">Sulfurimonas aquatica</name>
    <dbReference type="NCBI Taxonomy" id="2672570"/>
    <lineage>
        <taxon>Bacteria</taxon>
        <taxon>Pseudomonadati</taxon>
        <taxon>Campylobacterota</taxon>
        <taxon>Epsilonproteobacteria</taxon>
        <taxon>Campylobacterales</taxon>
        <taxon>Sulfurimonadaceae</taxon>
        <taxon>Sulfurimonas</taxon>
    </lineage>
</organism>
<dbReference type="KEGG" id="saqt:GJV85_05905"/>
<dbReference type="InterPro" id="IPR043504">
    <property type="entry name" value="Peptidase_S1_PA_chymotrypsin"/>
</dbReference>
<evidence type="ECO:0000259" key="5">
    <source>
        <dbReference type="Pfam" id="PF17815"/>
    </source>
</evidence>
<dbReference type="InterPro" id="IPR009003">
    <property type="entry name" value="Peptidase_S1_PA"/>
</dbReference>